<comment type="caution">
    <text evidence="1">The sequence shown here is derived from an EMBL/GenBank/DDBJ whole genome shotgun (WGS) entry which is preliminary data.</text>
</comment>
<dbReference type="Proteomes" id="UP000887013">
    <property type="component" value="Unassembled WGS sequence"/>
</dbReference>
<dbReference type="EMBL" id="BMAW01009785">
    <property type="protein sequence ID" value="GFT15599.1"/>
    <property type="molecule type" value="Genomic_DNA"/>
</dbReference>
<evidence type="ECO:0000313" key="1">
    <source>
        <dbReference type="EMBL" id="GFT15599.1"/>
    </source>
</evidence>
<evidence type="ECO:0000313" key="2">
    <source>
        <dbReference type="Proteomes" id="UP000887013"/>
    </source>
</evidence>
<gene>
    <name evidence="1" type="ORF">NPIL_250181</name>
</gene>
<keyword evidence="2" id="KW-1185">Reference proteome</keyword>
<reference evidence="1" key="1">
    <citation type="submission" date="2020-08" db="EMBL/GenBank/DDBJ databases">
        <title>Multicomponent nature underlies the extraordinary mechanical properties of spider dragline silk.</title>
        <authorList>
            <person name="Kono N."/>
            <person name="Nakamura H."/>
            <person name="Mori M."/>
            <person name="Yoshida Y."/>
            <person name="Ohtoshi R."/>
            <person name="Malay A.D."/>
            <person name="Moran D.A.P."/>
            <person name="Tomita M."/>
            <person name="Numata K."/>
            <person name="Arakawa K."/>
        </authorList>
    </citation>
    <scope>NUCLEOTIDE SEQUENCE</scope>
</reference>
<sequence>MRGFRFLRYIDHLHESAMRQKAIVDNCAWVSAADVKICVDKNALQNRYWTQFVISNESCFVHHMMGTGLFSMRNQKTYLNKPLLTSNKGKR</sequence>
<name>A0A8X6NIW7_NEPPI</name>
<organism evidence="1 2">
    <name type="scientific">Nephila pilipes</name>
    <name type="common">Giant wood spider</name>
    <name type="synonym">Nephila maculata</name>
    <dbReference type="NCBI Taxonomy" id="299642"/>
    <lineage>
        <taxon>Eukaryota</taxon>
        <taxon>Metazoa</taxon>
        <taxon>Ecdysozoa</taxon>
        <taxon>Arthropoda</taxon>
        <taxon>Chelicerata</taxon>
        <taxon>Arachnida</taxon>
        <taxon>Araneae</taxon>
        <taxon>Araneomorphae</taxon>
        <taxon>Entelegynae</taxon>
        <taxon>Araneoidea</taxon>
        <taxon>Nephilidae</taxon>
        <taxon>Nephila</taxon>
    </lineage>
</organism>
<accession>A0A8X6NIW7</accession>
<dbReference type="AlphaFoldDB" id="A0A8X6NIW7"/>
<protein>
    <submittedName>
        <fullName evidence="1">Uncharacterized protein</fullName>
    </submittedName>
</protein>
<proteinExistence type="predicted"/>